<dbReference type="EMBL" id="CP071793">
    <property type="protein sequence ID" value="QTD53101.1"/>
    <property type="molecule type" value="Genomic_DNA"/>
</dbReference>
<dbReference type="GO" id="GO:0005829">
    <property type="term" value="C:cytosol"/>
    <property type="evidence" value="ECO:0007669"/>
    <property type="project" value="TreeGrafter"/>
</dbReference>
<dbReference type="Pfam" id="PF01597">
    <property type="entry name" value="GCV_H"/>
    <property type="match status" value="1"/>
</dbReference>
<comment type="similarity">
    <text evidence="1 3">Belongs to the GcvH family.</text>
</comment>
<dbReference type="Proteomes" id="UP000663929">
    <property type="component" value="Chromosome"/>
</dbReference>
<comment type="cofactor">
    <cofactor evidence="3">
        <name>(R)-lipoate</name>
        <dbReference type="ChEBI" id="CHEBI:83088"/>
    </cofactor>
    <text evidence="3">Binds 1 lipoyl cofactor covalently.</text>
</comment>
<feature type="modified residue" description="N6-lipoyllysine" evidence="3 4">
    <location>
        <position position="62"/>
    </location>
</feature>
<dbReference type="HAMAP" id="MF_00272">
    <property type="entry name" value="GcvH"/>
    <property type="match status" value="1"/>
</dbReference>
<dbReference type="PANTHER" id="PTHR11715:SF3">
    <property type="entry name" value="GLYCINE CLEAVAGE SYSTEM H PROTEIN-RELATED"/>
    <property type="match status" value="1"/>
</dbReference>
<dbReference type="GO" id="GO:0009249">
    <property type="term" value="P:protein lipoylation"/>
    <property type="evidence" value="ECO:0007669"/>
    <property type="project" value="TreeGrafter"/>
</dbReference>
<dbReference type="InterPro" id="IPR002930">
    <property type="entry name" value="GCV_H"/>
</dbReference>
<dbReference type="InterPro" id="IPR011053">
    <property type="entry name" value="Single_hybrid_motif"/>
</dbReference>
<dbReference type="KEGG" id="scor:J3U87_11625"/>
<dbReference type="Gene3D" id="2.40.50.100">
    <property type="match status" value="1"/>
</dbReference>
<reference evidence="6" key="1">
    <citation type="submission" date="2021-03" db="EMBL/GenBank/DDBJ databases">
        <title>Acanthopleuribacteraceae sp. M133.</title>
        <authorList>
            <person name="Wang G."/>
        </authorList>
    </citation>
    <scope>NUCLEOTIDE SEQUENCE</scope>
    <source>
        <strain evidence="6">M133</strain>
    </source>
</reference>
<dbReference type="PROSITE" id="PS00189">
    <property type="entry name" value="LIPOYL"/>
    <property type="match status" value="1"/>
</dbReference>
<dbReference type="NCBIfam" id="NF002270">
    <property type="entry name" value="PRK01202.1"/>
    <property type="match status" value="1"/>
</dbReference>
<proteinExistence type="inferred from homology"/>
<dbReference type="AlphaFoldDB" id="A0A8A4TVE3"/>
<comment type="function">
    <text evidence="3">The glycine cleavage system catalyzes the degradation of glycine. The H protein shuttles the methylamine group of glycine from the P protein to the T protein.</text>
</comment>
<dbReference type="NCBIfam" id="TIGR00527">
    <property type="entry name" value="gcvH"/>
    <property type="match status" value="1"/>
</dbReference>
<protein>
    <recommendedName>
        <fullName evidence="3">Glycine cleavage system H protein</fullName>
    </recommendedName>
</protein>
<sequence length="128" mass="14154">MYSGKNLYSKEHEWLSVDGDTALIGITHHAQDQLGDIVYVDLPDVDSEFEIGEEFGSVESVKAVAEVFMPIGGTIVEVNEDLEDSPEAVNKDPHGKGWLIKIKIADQSELEKLLSAEAYEAFVKEESK</sequence>
<evidence type="ECO:0000259" key="5">
    <source>
        <dbReference type="PROSITE" id="PS50968"/>
    </source>
</evidence>
<comment type="subunit">
    <text evidence="3">The glycine cleavage system is composed of four proteins: P, T, L and H.</text>
</comment>
<evidence type="ECO:0000313" key="7">
    <source>
        <dbReference type="Proteomes" id="UP000663929"/>
    </source>
</evidence>
<keyword evidence="2 3" id="KW-0450">Lipoyl</keyword>
<organism evidence="6 7">
    <name type="scientific">Sulfidibacter corallicola</name>
    <dbReference type="NCBI Taxonomy" id="2818388"/>
    <lineage>
        <taxon>Bacteria</taxon>
        <taxon>Pseudomonadati</taxon>
        <taxon>Acidobacteriota</taxon>
        <taxon>Holophagae</taxon>
        <taxon>Acanthopleuribacterales</taxon>
        <taxon>Acanthopleuribacteraceae</taxon>
        <taxon>Sulfidibacter</taxon>
    </lineage>
</organism>
<name>A0A8A4TVE3_SULCO</name>
<dbReference type="GO" id="GO:0019464">
    <property type="term" value="P:glycine decarboxylation via glycine cleavage system"/>
    <property type="evidence" value="ECO:0007669"/>
    <property type="project" value="UniProtKB-UniRule"/>
</dbReference>
<dbReference type="GO" id="GO:0005960">
    <property type="term" value="C:glycine cleavage complex"/>
    <property type="evidence" value="ECO:0007669"/>
    <property type="project" value="InterPro"/>
</dbReference>
<evidence type="ECO:0000256" key="4">
    <source>
        <dbReference type="PIRSR" id="PIRSR617453-50"/>
    </source>
</evidence>
<dbReference type="PROSITE" id="PS50968">
    <property type="entry name" value="BIOTINYL_LIPOYL"/>
    <property type="match status" value="1"/>
</dbReference>
<dbReference type="RefSeq" id="WP_237383199.1">
    <property type="nucleotide sequence ID" value="NZ_CP071793.1"/>
</dbReference>
<gene>
    <name evidence="3 6" type="primary">gcvH</name>
    <name evidence="6" type="ORF">J3U87_11625</name>
</gene>
<dbReference type="InterPro" id="IPR000089">
    <property type="entry name" value="Biotin_lipoyl"/>
</dbReference>
<evidence type="ECO:0000256" key="2">
    <source>
        <dbReference type="ARBA" id="ARBA00022823"/>
    </source>
</evidence>
<dbReference type="InterPro" id="IPR003016">
    <property type="entry name" value="2-oxoA_DH_lipoyl-BS"/>
</dbReference>
<dbReference type="InterPro" id="IPR033753">
    <property type="entry name" value="GCV_H/Fam206"/>
</dbReference>
<evidence type="ECO:0000313" key="6">
    <source>
        <dbReference type="EMBL" id="QTD53101.1"/>
    </source>
</evidence>
<dbReference type="CDD" id="cd06848">
    <property type="entry name" value="GCS_H"/>
    <property type="match status" value="1"/>
</dbReference>
<keyword evidence="7" id="KW-1185">Reference proteome</keyword>
<dbReference type="InterPro" id="IPR017453">
    <property type="entry name" value="GCV_H_sub"/>
</dbReference>
<dbReference type="SUPFAM" id="SSF51230">
    <property type="entry name" value="Single hybrid motif"/>
    <property type="match status" value="1"/>
</dbReference>
<dbReference type="PANTHER" id="PTHR11715">
    <property type="entry name" value="GLYCINE CLEAVAGE SYSTEM H PROTEIN"/>
    <property type="match status" value="1"/>
</dbReference>
<feature type="domain" description="Lipoyl-binding" evidence="5">
    <location>
        <begin position="21"/>
        <end position="103"/>
    </location>
</feature>
<evidence type="ECO:0000256" key="3">
    <source>
        <dbReference type="HAMAP-Rule" id="MF_00272"/>
    </source>
</evidence>
<evidence type="ECO:0000256" key="1">
    <source>
        <dbReference type="ARBA" id="ARBA00009249"/>
    </source>
</evidence>
<accession>A0A8A4TVE3</accession>